<evidence type="ECO:0000313" key="2">
    <source>
        <dbReference type="Proteomes" id="UP001202289"/>
    </source>
</evidence>
<proteinExistence type="predicted"/>
<gene>
    <name evidence="1" type="ORF">M3215_18900</name>
</gene>
<organism evidence="1 2">
    <name type="scientific">Bacillus cytotoxicus</name>
    <dbReference type="NCBI Taxonomy" id="580165"/>
    <lineage>
        <taxon>Bacteria</taxon>
        <taxon>Bacillati</taxon>
        <taxon>Bacillota</taxon>
        <taxon>Bacilli</taxon>
        <taxon>Bacillales</taxon>
        <taxon>Bacillaceae</taxon>
        <taxon>Bacillus</taxon>
        <taxon>Bacillus cereus group</taxon>
    </lineage>
</organism>
<protein>
    <submittedName>
        <fullName evidence="1">Uncharacterized protein</fullName>
    </submittedName>
</protein>
<sequence>MSLNSMLRGSRKNEKQFQAIIKEVTPNRNDFQTLSGNTAFSVLVQK</sequence>
<reference evidence="1" key="1">
    <citation type="submission" date="2022-05" db="EMBL/GenBank/DDBJ databases">
        <title>Comparative Genomics of Spacecraft Associated Microbes.</title>
        <authorList>
            <person name="Tran M.T."/>
            <person name="Wright A."/>
            <person name="Seuylemezian A."/>
            <person name="Eisen J."/>
            <person name="Coil D."/>
        </authorList>
    </citation>
    <scope>NUCLEOTIDE SEQUENCE</scope>
    <source>
        <strain evidence="1">FAIRING 10M-2.2</strain>
    </source>
</reference>
<name>A0ACC6AA70_9BACI</name>
<dbReference type="Proteomes" id="UP001202289">
    <property type="component" value="Unassembled WGS sequence"/>
</dbReference>
<comment type="caution">
    <text evidence="1">The sequence shown here is derived from an EMBL/GenBank/DDBJ whole genome shotgun (WGS) entry which is preliminary data.</text>
</comment>
<dbReference type="EMBL" id="JAMBOP010000029">
    <property type="protein sequence ID" value="MCM3737797.1"/>
    <property type="molecule type" value="Genomic_DNA"/>
</dbReference>
<accession>A0ACC6AA70</accession>
<keyword evidence="2" id="KW-1185">Reference proteome</keyword>
<evidence type="ECO:0000313" key="1">
    <source>
        <dbReference type="EMBL" id="MCM3737797.1"/>
    </source>
</evidence>